<dbReference type="PRINTS" id="PR00038">
    <property type="entry name" value="HTHLUXR"/>
</dbReference>
<sequence length="98" mass="11540">MLEALLKREESPYIREVLEACRRYSSQLKLFHACEVSLTDRELEILKLLDEGYTHEEIAGEIYISIATVRYHVKNIYQKLDVNNKILALRKAKDLNFI</sequence>
<keyword evidence="3" id="KW-0804">Transcription</keyword>
<evidence type="ECO:0000313" key="5">
    <source>
        <dbReference type="EMBL" id="MUB63394.1"/>
    </source>
</evidence>
<evidence type="ECO:0000313" key="6">
    <source>
        <dbReference type="Proteomes" id="UP000434223"/>
    </source>
</evidence>
<comment type="caution">
    <text evidence="5">The sequence shown here is derived from an EMBL/GenBank/DDBJ whole genome shotgun (WGS) entry which is preliminary data.</text>
</comment>
<dbReference type="InterPro" id="IPR000792">
    <property type="entry name" value="Tscrpt_reg_LuxR_C"/>
</dbReference>
<evidence type="ECO:0000256" key="3">
    <source>
        <dbReference type="ARBA" id="ARBA00023163"/>
    </source>
</evidence>
<evidence type="ECO:0000256" key="1">
    <source>
        <dbReference type="ARBA" id="ARBA00023015"/>
    </source>
</evidence>
<keyword evidence="1" id="KW-0805">Transcription regulation</keyword>
<evidence type="ECO:0000256" key="2">
    <source>
        <dbReference type="ARBA" id="ARBA00023125"/>
    </source>
</evidence>
<dbReference type="PANTHER" id="PTHR44688:SF16">
    <property type="entry name" value="DNA-BINDING TRANSCRIPTIONAL ACTIVATOR DEVR_DOSR"/>
    <property type="match status" value="1"/>
</dbReference>
<dbReference type="AlphaFoldDB" id="A0AAW9WDU4"/>
<dbReference type="SMART" id="SM00421">
    <property type="entry name" value="HTH_LUXR"/>
    <property type="match status" value="1"/>
</dbReference>
<dbReference type="Proteomes" id="UP000434223">
    <property type="component" value="Unassembled WGS sequence"/>
</dbReference>
<proteinExistence type="predicted"/>
<accession>A0AAW9WDU4</accession>
<name>A0AAW9WDU4_9FIRM</name>
<dbReference type="PROSITE" id="PS50043">
    <property type="entry name" value="HTH_LUXR_2"/>
    <property type="match status" value="1"/>
</dbReference>
<dbReference type="GO" id="GO:0003677">
    <property type="term" value="F:DNA binding"/>
    <property type="evidence" value="ECO:0007669"/>
    <property type="project" value="UniProtKB-KW"/>
</dbReference>
<dbReference type="Gene3D" id="1.10.10.10">
    <property type="entry name" value="Winged helix-like DNA-binding domain superfamily/Winged helix DNA-binding domain"/>
    <property type="match status" value="1"/>
</dbReference>
<keyword evidence="2" id="KW-0238">DNA-binding</keyword>
<dbReference type="EMBL" id="WNME01000005">
    <property type="protein sequence ID" value="MUB63394.1"/>
    <property type="molecule type" value="Genomic_DNA"/>
</dbReference>
<organism evidence="5 6">
    <name type="scientific">Hungatella hathewayi</name>
    <dbReference type="NCBI Taxonomy" id="154046"/>
    <lineage>
        <taxon>Bacteria</taxon>
        <taxon>Bacillati</taxon>
        <taxon>Bacillota</taxon>
        <taxon>Clostridia</taxon>
        <taxon>Lachnospirales</taxon>
        <taxon>Lachnospiraceae</taxon>
        <taxon>Hungatella</taxon>
    </lineage>
</organism>
<dbReference type="SUPFAM" id="SSF46894">
    <property type="entry name" value="C-terminal effector domain of the bipartite response regulators"/>
    <property type="match status" value="1"/>
</dbReference>
<dbReference type="PANTHER" id="PTHR44688">
    <property type="entry name" value="DNA-BINDING TRANSCRIPTIONAL ACTIVATOR DEVR_DOSR"/>
    <property type="match status" value="1"/>
</dbReference>
<protein>
    <recommendedName>
        <fullName evidence="4">HTH luxR-type domain-containing protein</fullName>
    </recommendedName>
</protein>
<dbReference type="CDD" id="cd06170">
    <property type="entry name" value="LuxR_C_like"/>
    <property type="match status" value="1"/>
</dbReference>
<dbReference type="InterPro" id="IPR016032">
    <property type="entry name" value="Sig_transdc_resp-reg_C-effctor"/>
</dbReference>
<dbReference type="GO" id="GO:0006355">
    <property type="term" value="P:regulation of DNA-templated transcription"/>
    <property type="evidence" value="ECO:0007669"/>
    <property type="project" value="InterPro"/>
</dbReference>
<feature type="domain" description="HTH luxR-type" evidence="4">
    <location>
        <begin position="32"/>
        <end position="96"/>
    </location>
</feature>
<evidence type="ECO:0000259" key="4">
    <source>
        <dbReference type="PROSITE" id="PS50043"/>
    </source>
</evidence>
<dbReference type="Pfam" id="PF00196">
    <property type="entry name" value="GerE"/>
    <property type="match status" value="1"/>
</dbReference>
<gene>
    <name evidence="5" type="ORF">GNE07_10005</name>
</gene>
<reference evidence="5 6" key="1">
    <citation type="submission" date="2019-09" db="EMBL/GenBank/DDBJ databases">
        <title>Draft genome sequencing of Hungatella hathewayi 123Y-2.</title>
        <authorList>
            <person name="Lv Q."/>
            <person name="Li S."/>
        </authorList>
    </citation>
    <scope>NUCLEOTIDE SEQUENCE [LARGE SCALE GENOMIC DNA]</scope>
    <source>
        <strain evidence="5 6">123Y-2</strain>
    </source>
</reference>
<dbReference type="InterPro" id="IPR036388">
    <property type="entry name" value="WH-like_DNA-bd_sf"/>
</dbReference>